<feature type="compositionally biased region" description="Basic and acidic residues" evidence="1">
    <location>
        <begin position="299"/>
        <end position="313"/>
    </location>
</feature>
<dbReference type="RefSeq" id="WP_207142514.1">
    <property type="nucleotide sequence ID" value="NZ_JAEKJZ010000005.1"/>
</dbReference>
<proteinExistence type="predicted"/>
<dbReference type="Proteomes" id="UP000664096">
    <property type="component" value="Unassembled WGS sequence"/>
</dbReference>
<evidence type="ECO:0000313" key="2">
    <source>
        <dbReference type="EMBL" id="MBN9672655.1"/>
    </source>
</evidence>
<protein>
    <submittedName>
        <fullName evidence="2">N-formylglutamate amidohydrolase</fullName>
    </submittedName>
</protein>
<dbReference type="SUPFAM" id="SSF53187">
    <property type="entry name" value="Zn-dependent exopeptidases"/>
    <property type="match status" value="1"/>
</dbReference>
<dbReference type="Gene3D" id="3.40.630.40">
    <property type="entry name" value="Zn-dependent exopeptidases"/>
    <property type="match status" value="1"/>
</dbReference>
<organism evidence="2 3">
    <name type="scientific">Roseibium aggregatum</name>
    <dbReference type="NCBI Taxonomy" id="187304"/>
    <lineage>
        <taxon>Bacteria</taxon>
        <taxon>Pseudomonadati</taxon>
        <taxon>Pseudomonadota</taxon>
        <taxon>Alphaproteobacteria</taxon>
        <taxon>Hyphomicrobiales</taxon>
        <taxon>Stappiaceae</taxon>
        <taxon>Roseibium</taxon>
    </lineage>
</organism>
<feature type="compositionally biased region" description="Low complexity" evidence="1">
    <location>
        <begin position="318"/>
        <end position="329"/>
    </location>
</feature>
<accession>A0A939EJ61</accession>
<evidence type="ECO:0000256" key="1">
    <source>
        <dbReference type="SAM" id="MobiDB-lite"/>
    </source>
</evidence>
<evidence type="ECO:0000313" key="3">
    <source>
        <dbReference type="Proteomes" id="UP000664096"/>
    </source>
</evidence>
<sequence length="351" mass="38284">MILVEEGQSPLILCLPDSGTEMPDAVAKRLTATGKLQADLSWRLEGIFDFHKELDATVIRSSVSRYVIDVDKDPATPVSAAFDPTLALCPATTLDGKGIYRDGEEPGPTEIEQRELLFHAPFHAKLQKQINRLRARHRHVIVLVCQSIRSQIRGVTEKGLPLVNIGSGGGESCDPDLRNLIVGSFNAQQGFTVGVDGQAKGGYITRFYGRPEDGVHAMTVLLAQRSYLRHESPPFEPDKSRVARLQTVLSDSFSRIVDWAGMTGGDESCNPQREPENPKREKNGVAPSRKTTPLAKAGVGREEGASARARASEEEIQTLPVDPLTLPDLTRAKPARGRPGDYPVLPLQVAE</sequence>
<dbReference type="EMBL" id="JAEKJZ010000005">
    <property type="protein sequence ID" value="MBN9672655.1"/>
    <property type="molecule type" value="Genomic_DNA"/>
</dbReference>
<dbReference type="AlphaFoldDB" id="A0A939EJ61"/>
<gene>
    <name evidence="2" type="ORF">JF539_20035</name>
</gene>
<dbReference type="Pfam" id="PF05013">
    <property type="entry name" value="FGase"/>
    <property type="match status" value="1"/>
</dbReference>
<reference evidence="2" key="1">
    <citation type="submission" date="2020-12" db="EMBL/GenBank/DDBJ databases">
        <title>Oil enriched cultivation method for isolating marine PHA-producing bacteria.</title>
        <authorList>
            <person name="Zheng W."/>
            <person name="Yu S."/>
            <person name="Huang Y."/>
        </authorList>
    </citation>
    <scope>NUCLEOTIDE SEQUENCE</scope>
    <source>
        <strain evidence="2">SY-2-12</strain>
    </source>
</reference>
<name>A0A939EJ61_9HYPH</name>
<dbReference type="InterPro" id="IPR007709">
    <property type="entry name" value="N-FG_amidohydro"/>
</dbReference>
<feature type="region of interest" description="Disordered" evidence="1">
    <location>
        <begin position="262"/>
        <end position="351"/>
    </location>
</feature>
<feature type="compositionally biased region" description="Basic and acidic residues" evidence="1">
    <location>
        <begin position="273"/>
        <end position="283"/>
    </location>
</feature>
<comment type="caution">
    <text evidence="2">The sequence shown here is derived from an EMBL/GenBank/DDBJ whole genome shotgun (WGS) entry which is preliminary data.</text>
</comment>